<evidence type="ECO:0000313" key="3">
    <source>
        <dbReference type="Proteomes" id="UP000463138"/>
    </source>
</evidence>
<accession>A0A7V7GTL5</accession>
<dbReference type="PANTHER" id="PTHR12289">
    <property type="entry name" value="METAXIN RELATED"/>
    <property type="match status" value="1"/>
</dbReference>
<feature type="domain" description="GST N-terminal" evidence="1">
    <location>
        <begin position="16"/>
        <end position="88"/>
    </location>
</feature>
<dbReference type="OrthoDB" id="7054557at2"/>
<dbReference type="InterPro" id="IPR050931">
    <property type="entry name" value="Mito_Protein_Transport_Metaxin"/>
</dbReference>
<reference evidence="2 3" key="1">
    <citation type="submission" date="2018-07" db="EMBL/GenBank/DDBJ databases">
        <title>Pseudomonas laoshanensis sp. nov., isolated from soil.</title>
        <authorList>
            <person name="Sun J."/>
            <person name="Yu L."/>
            <person name="Wang M."/>
            <person name="Zhang C."/>
        </authorList>
    </citation>
    <scope>NUCLEOTIDE SEQUENCE [LARGE SCALE GENOMIC DNA]</scope>
    <source>
        <strain evidence="2 3">Y22</strain>
    </source>
</reference>
<evidence type="ECO:0000313" key="2">
    <source>
        <dbReference type="EMBL" id="KAA0694747.1"/>
    </source>
</evidence>
<dbReference type="InterPro" id="IPR004045">
    <property type="entry name" value="Glutathione_S-Trfase_N"/>
</dbReference>
<dbReference type="Proteomes" id="UP000463138">
    <property type="component" value="Unassembled WGS sequence"/>
</dbReference>
<name>A0A7V7GTL5_9GAMM</name>
<dbReference type="InterPro" id="IPR036249">
    <property type="entry name" value="Thioredoxin-like_sf"/>
</dbReference>
<dbReference type="Pfam" id="PF13417">
    <property type="entry name" value="GST_N_3"/>
    <property type="match status" value="1"/>
</dbReference>
<proteinExistence type="predicted"/>
<dbReference type="GO" id="GO:0005737">
    <property type="term" value="C:cytoplasm"/>
    <property type="evidence" value="ECO:0007669"/>
    <property type="project" value="TreeGrafter"/>
</dbReference>
<dbReference type="Gene3D" id="1.20.1050.10">
    <property type="match status" value="1"/>
</dbReference>
<dbReference type="AlphaFoldDB" id="A0A7V7GTL5"/>
<protein>
    <submittedName>
        <fullName evidence="2">Glutathione S-transferase family protein</fullName>
    </submittedName>
</protein>
<keyword evidence="3" id="KW-1185">Reference proteome</keyword>
<dbReference type="Gene3D" id="3.40.30.10">
    <property type="entry name" value="Glutaredoxin"/>
    <property type="match status" value="1"/>
</dbReference>
<comment type="caution">
    <text evidence="2">The sequence shown here is derived from an EMBL/GenBank/DDBJ whole genome shotgun (WGS) entry which is preliminary data.</text>
</comment>
<dbReference type="SUPFAM" id="SSF52833">
    <property type="entry name" value="Thioredoxin-like"/>
    <property type="match status" value="1"/>
</dbReference>
<dbReference type="SUPFAM" id="SSF47616">
    <property type="entry name" value="GST C-terminal domain-like"/>
    <property type="match status" value="1"/>
</dbReference>
<organism evidence="2 3">
    <name type="scientific">Halopseudomonas laoshanensis</name>
    <dbReference type="NCBI Taxonomy" id="2268758"/>
    <lineage>
        <taxon>Bacteria</taxon>
        <taxon>Pseudomonadati</taxon>
        <taxon>Pseudomonadota</taxon>
        <taxon>Gammaproteobacteria</taxon>
        <taxon>Pseudomonadales</taxon>
        <taxon>Pseudomonadaceae</taxon>
        <taxon>Halopseudomonas</taxon>
    </lineage>
</organism>
<dbReference type="CDD" id="cd00299">
    <property type="entry name" value="GST_C_family"/>
    <property type="match status" value="1"/>
</dbReference>
<evidence type="ECO:0000259" key="1">
    <source>
        <dbReference type="Pfam" id="PF13417"/>
    </source>
</evidence>
<dbReference type="Pfam" id="PF13410">
    <property type="entry name" value="GST_C_2"/>
    <property type="match status" value="1"/>
</dbReference>
<dbReference type="PANTHER" id="PTHR12289:SF67">
    <property type="match status" value="1"/>
</dbReference>
<dbReference type="EMBL" id="QOVF01000002">
    <property type="protein sequence ID" value="KAA0694747.1"/>
    <property type="molecule type" value="Genomic_DNA"/>
</dbReference>
<gene>
    <name evidence="2" type="ORF">DT594_07625</name>
</gene>
<dbReference type="InterPro" id="IPR036282">
    <property type="entry name" value="Glutathione-S-Trfase_C_sf"/>
</dbReference>
<keyword evidence="2" id="KW-0808">Transferase</keyword>
<dbReference type="GO" id="GO:0016740">
    <property type="term" value="F:transferase activity"/>
    <property type="evidence" value="ECO:0007669"/>
    <property type="project" value="UniProtKB-KW"/>
</dbReference>
<sequence>MTRRVRVAEEIKEQILYGLPHSLYTGIARSYLRTQGIPFREVSSHHPDFARHIKPIIQRSIVPVLVTPAGEIIQDSLDIIDHFEQKQPRYPAYPDTPLQRILAVLIQYYGSQSLLRHAMHYRWSYLEQQQNFLYDAFSNGAPPGVAETLMQRMQSYLPGLGVTADSIPQIEASYHELLAVLNRHFSEHPFVFGGRPSVADYGLIGPLFAHLGRDPAPAGVMKREAPRVYRWVERMLAPGLDAVEFPDYGTAWIAEDAIPETLKALLHLMARDMLPELTDKLAYLDAWVSEHQPADGEAVSAKPHQRMIGQVHTHFRGVPVTAGVEPYLLYILRRATAVLADLNETDRQRVSTALTQVGLLEAVPQPSSYSVGRRNHIEVWERQ</sequence>